<gene>
    <name evidence="1" type="primary">modA</name>
    <name evidence="1" type="ORF">RV045_06345</name>
</gene>
<dbReference type="EMBL" id="JAWDIE010000008">
    <property type="protein sequence ID" value="MEJ7138049.1"/>
    <property type="molecule type" value="Genomic_DNA"/>
</dbReference>
<dbReference type="Proteomes" id="UP001364695">
    <property type="component" value="Unassembled WGS sequence"/>
</dbReference>
<comment type="caution">
    <text evidence="1">The sequence shown here is derived from an EMBL/GenBank/DDBJ whole genome shotgun (WGS) entry which is preliminary data.</text>
</comment>
<keyword evidence="2" id="KW-1185">Reference proteome</keyword>
<protein>
    <submittedName>
        <fullName evidence="1">Molybdate ABC transporter substrate-binding protein</fullName>
    </submittedName>
</protein>
<accession>A0ACC6P2L0</accession>
<evidence type="ECO:0000313" key="2">
    <source>
        <dbReference type="Proteomes" id="UP001364695"/>
    </source>
</evidence>
<reference evidence="1" key="1">
    <citation type="submission" date="2023-10" db="EMBL/GenBank/DDBJ databases">
        <title>Amphibacter perezi, gen. nov., sp. nov. a novel taxa of the family Comamonadaceae, class Betaproteobacteria isolated from the skin microbiota of Pelophylax perezi from different populations.</title>
        <authorList>
            <person name="Costa S."/>
            <person name="Proenca D.N."/>
            <person name="Lopes I."/>
            <person name="Morais P.V."/>
        </authorList>
    </citation>
    <scope>NUCLEOTIDE SEQUENCE</scope>
    <source>
        <strain evidence="1">SL12-8</strain>
    </source>
</reference>
<sequence length="277" mass="29517">MNRILLIPSLSFRTLMAACALALGLAAAPSAQADTLTVAAAADLKFALDEIVTGFEKAHPGDTVNVVYGSSGQFQAQIQQGAPYDLFFSADIAFPRALAKAGFAASKVVPYALGRIVLWSPTLDARSMTLQSLTDPRIKHIAIANPRHAPYGQRAEEALRAAGLWDALQPRLVFGENIAQTAQFVQTGNAQIGVIALSLAKSPQLARLGGYALIPESMHQPLEQGYIITRRAADSALARRFVQTVDSPAARQVLARYGFEPPKSPDVAKAAQDALAR</sequence>
<evidence type="ECO:0000313" key="1">
    <source>
        <dbReference type="EMBL" id="MEJ7138049.1"/>
    </source>
</evidence>
<name>A0ACC6P2L0_9BURK</name>
<proteinExistence type="predicted"/>
<organism evidence="1 2">
    <name type="scientific">Amphibiibacter pelophylacis</name>
    <dbReference type="NCBI Taxonomy" id="1799477"/>
    <lineage>
        <taxon>Bacteria</taxon>
        <taxon>Pseudomonadati</taxon>
        <taxon>Pseudomonadota</taxon>
        <taxon>Betaproteobacteria</taxon>
        <taxon>Burkholderiales</taxon>
        <taxon>Sphaerotilaceae</taxon>
        <taxon>Amphibiibacter</taxon>
    </lineage>
</organism>